<dbReference type="InterPro" id="IPR015943">
    <property type="entry name" value="WD40/YVTN_repeat-like_dom_sf"/>
</dbReference>
<reference evidence="1 2" key="1">
    <citation type="submission" date="2017-07" db="EMBL/GenBank/DDBJ databases">
        <title>Recovery of genomes from metagenomes via a dereplication, aggregation, and scoring strategy.</title>
        <authorList>
            <person name="Sieber C.M."/>
            <person name="Probst A.J."/>
            <person name="Sharrar A."/>
            <person name="Thomas B.C."/>
            <person name="Hess M."/>
            <person name="Tringe S.G."/>
            <person name="Banfield J.F."/>
        </authorList>
    </citation>
    <scope>NUCLEOTIDE SEQUENCE [LARGE SCALE GENOMIC DNA]</scope>
    <source>
        <strain evidence="1">JGI_Cruoil_03_51_56</strain>
    </source>
</reference>
<evidence type="ECO:0000313" key="2">
    <source>
        <dbReference type="Proteomes" id="UP000215559"/>
    </source>
</evidence>
<dbReference type="InterPro" id="IPR036852">
    <property type="entry name" value="Peptidase_S8/S53_dom_sf"/>
</dbReference>
<evidence type="ECO:0008006" key="3">
    <source>
        <dbReference type="Google" id="ProtNLM"/>
    </source>
</evidence>
<dbReference type="AlphaFoldDB" id="A0A235BWG5"/>
<dbReference type="GO" id="GO:0006508">
    <property type="term" value="P:proteolysis"/>
    <property type="evidence" value="ECO:0007669"/>
    <property type="project" value="InterPro"/>
</dbReference>
<dbReference type="SUPFAM" id="SSF52743">
    <property type="entry name" value="Subtilisin-like"/>
    <property type="match status" value="1"/>
</dbReference>
<evidence type="ECO:0000313" key="1">
    <source>
        <dbReference type="EMBL" id="OYD15875.1"/>
    </source>
</evidence>
<dbReference type="GO" id="GO:0004252">
    <property type="term" value="F:serine-type endopeptidase activity"/>
    <property type="evidence" value="ECO:0007669"/>
    <property type="project" value="InterPro"/>
</dbReference>
<sequence>MRGTLMTTAFICLLLLGGASYHRTPDKARVVKIPTDHTWVFFTDKGIDNSKEYSTAIRLLSKKASPIQVKRRSREPVKGFDFDDLPVKESYVRQIEALGGRVRTVSNWLNAASFELPPGIIKSVYALPFVYDLKPVTRRTFTESNPPIPLHQENIPARAVDTAEAHRFYGPSYDQVQMMGIPGLFFQGFFGSNVKLAIFDTGLKLKNVAVKNLRIYKQHDFLSGDNFYTADNAWTPQPVDKLRYFGLIKDPALIYSQSTGSGTVLLAFVADSFSYVYSSPRRAIFVARSTDFGSTWTEPVPIVFSQPTRQLSAHTFENLGFAGYDSITYLVYNDLSFGYSGSPGSGIYLGYFLGTHWHTIGPIGPGRFPDIRITDDTLYICYIENDSTVVFKKAEITLSEPTPHWTTRTALSTTELLSRLELVSASGEIIIIASARKSGRIVQFRSTDGGTTFSPPEELVPADAYDAQLEQNGAGV</sequence>
<protein>
    <recommendedName>
        <fullName evidence="3">Sialidase domain-containing protein</fullName>
    </recommendedName>
</protein>
<comment type="caution">
    <text evidence="1">The sequence shown here is derived from an EMBL/GenBank/DDBJ whole genome shotgun (WGS) entry which is preliminary data.</text>
</comment>
<accession>A0A235BWG5</accession>
<dbReference type="SUPFAM" id="SSF50939">
    <property type="entry name" value="Sialidases"/>
    <property type="match status" value="1"/>
</dbReference>
<feature type="non-terminal residue" evidence="1">
    <location>
        <position position="476"/>
    </location>
</feature>
<name>A0A235BWG5_UNCW3</name>
<dbReference type="Gene3D" id="2.130.10.10">
    <property type="entry name" value="YVTN repeat-like/Quinoprotein amine dehydrogenase"/>
    <property type="match status" value="1"/>
</dbReference>
<dbReference type="InterPro" id="IPR036278">
    <property type="entry name" value="Sialidase_sf"/>
</dbReference>
<dbReference type="Proteomes" id="UP000215559">
    <property type="component" value="Unassembled WGS sequence"/>
</dbReference>
<organism evidence="1 2">
    <name type="scientific">candidate division WOR-3 bacterium JGI_Cruoil_03_51_56</name>
    <dbReference type="NCBI Taxonomy" id="1973747"/>
    <lineage>
        <taxon>Bacteria</taxon>
        <taxon>Bacteria division WOR-3</taxon>
    </lineage>
</organism>
<gene>
    <name evidence="1" type="ORF">CH330_04250</name>
</gene>
<dbReference type="CDD" id="cd15482">
    <property type="entry name" value="Sialidase_non-viral"/>
    <property type="match status" value="1"/>
</dbReference>
<proteinExistence type="predicted"/>
<dbReference type="EMBL" id="NOZP01000080">
    <property type="protein sequence ID" value="OYD15875.1"/>
    <property type="molecule type" value="Genomic_DNA"/>
</dbReference>